<evidence type="ECO:0000256" key="8">
    <source>
        <dbReference type="RuleBase" id="RU363032"/>
    </source>
</evidence>
<dbReference type="EMBL" id="FMYH01000007">
    <property type="protein sequence ID" value="SDD41940.1"/>
    <property type="molecule type" value="Genomic_DNA"/>
</dbReference>
<evidence type="ECO:0000313" key="11">
    <source>
        <dbReference type="EMBL" id="SDD41940.1"/>
    </source>
</evidence>
<feature type="region of interest" description="Disordered" evidence="9">
    <location>
        <begin position="1"/>
        <end position="32"/>
    </location>
</feature>
<keyword evidence="7 8" id="KW-0472">Membrane</keyword>
<keyword evidence="4" id="KW-0997">Cell inner membrane</keyword>
<dbReference type="InterPro" id="IPR000515">
    <property type="entry name" value="MetI-like"/>
</dbReference>
<dbReference type="PANTHER" id="PTHR43357:SF4">
    <property type="entry name" value="INNER MEMBRANE ABC TRANSPORTER PERMEASE PROTEIN YDCV"/>
    <property type="match status" value="1"/>
</dbReference>
<dbReference type="SUPFAM" id="SSF161098">
    <property type="entry name" value="MetI-like"/>
    <property type="match status" value="1"/>
</dbReference>
<keyword evidence="3" id="KW-1003">Cell membrane</keyword>
<feature type="transmembrane region" description="Helical" evidence="8">
    <location>
        <begin position="172"/>
        <end position="195"/>
    </location>
</feature>
<evidence type="ECO:0000256" key="5">
    <source>
        <dbReference type="ARBA" id="ARBA00022692"/>
    </source>
</evidence>
<reference evidence="11 12" key="1">
    <citation type="submission" date="2016-09" db="EMBL/GenBank/DDBJ databases">
        <authorList>
            <person name="Capua I."/>
            <person name="De Benedictis P."/>
            <person name="Joannis T."/>
            <person name="Lombin L.H."/>
            <person name="Cattoli G."/>
        </authorList>
    </citation>
    <scope>NUCLEOTIDE SEQUENCE [LARGE SCALE GENOMIC DNA]</scope>
    <source>
        <strain evidence="11 12">ISLP-3</strain>
    </source>
</reference>
<evidence type="ECO:0000313" key="12">
    <source>
        <dbReference type="Proteomes" id="UP000199039"/>
    </source>
</evidence>
<feature type="domain" description="ABC transmembrane type-1" evidence="10">
    <location>
        <begin position="104"/>
        <end position="296"/>
    </location>
</feature>
<feature type="transmembrane region" description="Helical" evidence="8">
    <location>
        <begin position="103"/>
        <end position="130"/>
    </location>
</feature>
<gene>
    <name evidence="11" type="ORF">SAMN05216410_3284</name>
</gene>
<evidence type="ECO:0000256" key="9">
    <source>
        <dbReference type="SAM" id="MobiDB-lite"/>
    </source>
</evidence>
<dbReference type="Gene3D" id="1.10.3720.10">
    <property type="entry name" value="MetI-like"/>
    <property type="match status" value="1"/>
</dbReference>
<dbReference type="PANTHER" id="PTHR43357">
    <property type="entry name" value="INNER MEMBRANE ABC TRANSPORTER PERMEASE PROTEIN YDCV"/>
    <property type="match status" value="1"/>
</dbReference>
<keyword evidence="5 8" id="KW-0812">Transmembrane</keyword>
<feature type="transmembrane region" description="Helical" evidence="8">
    <location>
        <begin position="48"/>
        <end position="70"/>
    </location>
</feature>
<proteinExistence type="inferred from homology"/>
<keyword evidence="2 8" id="KW-0813">Transport</keyword>
<dbReference type="RefSeq" id="WP_093185246.1">
    <property type="nucleotide sequence ID" value="NZ_FMYH01000007.1"/>
</dbReference>
<keyword evidence="12" id="KW-1185">Reference proteome</keyword>
<evidence type="ECO:0000259" key="10">
    <source>
        <dbReference type="PROSITE" id="PS50928"/>
    </source>
</evidence>
<sequence>MATDVIATTPTAGPQTPGSERARKRATRAARSGRAPGEKALVAAPSTWFVWAGMAAFLIFLLGILTSVIVDSFGKSWFSTWLPEVFTPQWYAKSWERFDLTHVIGVTLTVAVSVVVLSVLIGVPAAYLLARRDFPGKKLLSLLFLLPILMPPITFGIPLATVMYNLGLGRTIWAVILVNLVPSVPFVIMTMTPFIEQINPSIENAARMCGASMRQVFTRVLAPLLIPGILAAAILVLVRTVGMFELTFLVSGPQSDTLVVAIYRAMTSAGGGEARQLVSAMAVMYTMTMMIILVVALRFVNPTQLVARVKDSRED</sequence>
<evidence type="ECO:0000256" key="2">
    <source>
        <dbReference type="ARBA" id="ARBA00022448"/>
    </source>
</evidence>
<dbReference type="AlphaFoldDB" id="A0A1G6UKJ2"/>
<keyword evidence="6 8" id="KW-1133">Transmembrane helix</keyword>
<feature type="compositionally biased region" description="Low complexity" evidence="9">
    <location>
        <begin position="7"/>
        <end position="18"/>
    </location>
</feature>
<dbReference type="Proteomes" id="UP000199039">
    <property type="component" value="Unassembled WGS sequence"/>
</dbReference>
<protein>
    <submittedName>
        <fullName evidence="11">Putative spermidine/putrescine transport system permease protein</fullName>
    </submittedName>
</protein>
<dbReference type="GO" id="GO:0055085">
    <property type="term" value="P:transmembrane transport"/>
    <property type="evidence" value="ECO:0007669"/>
    <property type="project" value="InterPro"/>
</dbReference>
<accession>A0A1G6UKJ2</accession>
<evidence type="ECO:0000256" key="7">
    <source>
        <dbReference type="ARBA" id="ARBA00023136"/>
    </source>
</evidence>
<dbReference type="PROSITE" id="PS50928">
    <property type="entry name" value="ABC_TM1"/>
    <property type="match status" value="1"/>
</dbReference>
<evidence type="ECO:0000256" key="3">
    <source>
        <dbReference type="ARBA" id="ARBA00022475"/>
    </source>
</evidence>
<comment type="similarity">
    <text evidence="8">Belongs to the binding-protein-dependent transport system permease family.</text>
</comment>
<evidence type="ECO:0000256" key="4">
    <source>
        <dbReference type="ARBA" id="ARBA00022519"/>
    </source>
</evidence>
<comment type="subcellular location">
    <subcellularLocation>
        <location evidence="1">Cell inner membrane</location>
        <topology evidence="1">Multi-pass membrane protein</topology>
    </subcellularLocation>
    <subcellularLocation>
        <location evidence="8">Cell membrane</location>
        <topology evidence="8">Multi-pass membrane protein</topology>
    </subcellularLocation>
</comment>
<evidence type="ECO:0000256" key="6">
    <source>
        <dbReference type="ARBA" id="ARBA00022989"/>
    </source>
</evidence>
<name>A0A1G6UKJ2_9MICO</name>
<feature type="transmembrane region" description="Helical" evidence="8">
    <location>
        <begin position="142"/>
        <end position="166"/>
    </location>
</feature>
<dbReference type="CDD" id="cd06261">
    <property type="entry name" value="TM_PBP2"/>
    <property type="match status" value="1"/>
</dbReference>
<dbReference type="STRING" id="1814289.SAMN05216410_3284"/>
<dbReference type="InterPro" id="IPR035906">
    <property type="entry name" value="MetI-like_sf"/>
</dbReference>
<dbReference type="OrthoDB" id="9783270at2"/>
<dbReference type="Pfam" id="PF00528">
    <property type="entry name" value="BPD_transp_1"/>
    <property type="match status" value="1"/>
</dbReference>
<feature type="transmembrane region" description="Helical" evidence="8">
    <location>
        <begin position="277"/>
        <end position="300"/>
    </location>
</feature>
<dbReference type="GO" id="GO:0005886">
    <property type="term" value="C:plasma membrane"/>
    <property type="evidence" value="ECO:0007669"/>
    <property type="project" value="UniProtKB-SubCell"/>
</dbReference>
<organism evidence="11 12">
    <name type="scientific">Sanguibacter gelidistatuariae</name>
    <dbReference type="NCBI Taxonomy" id="1814289"/>
    <lineage>
        <taxon>Bacteria</taxon>
        <taxon>Bacillati</taxon>
        <taxon>Actinomycetota</taxon>
        <taxon>Actinomycetes</taxon>
        <taxon>Micrococcales</taxon>
        <taxon>Sanguibacteraceae</taxon>
        <taxon>Sanguibacter</taxon>
    </lineage>
</organism>
<feature type="transmembrane region" description="Helical" evidence="8">
    <location>
        <begin position="216"/>
        <end position="238"/>
    </location>
</feature>
<evidence type="ECO:0000256" key="1">
    <source>
        <dbReference type="ARBA" id="ARBA00004429"/>
    </source>
</evidence>